<keyword evidence="8" id="KW-1185">Reference proteome</keyword>
<dbReference type="OrthoDB" id="10018982at2759"/>
<comment type="subcellular location">
    <subcellularLocation>
        <location evidence="1 6">Nucleus</location>
    </subcellularLocation>
</comment>
<dbReference type="GO" id="GO:0070847">
    <property type="term" value="C:core mediator complex"/>
    <property type="evidence" value="ECO:0007669"/>
    <property type="project" value="TreeGrafter"/>
</dbReference>
<evidence type="ECO:0000256" key="2">
    <source>
        <dbReference type="ARBA" id="ARBA00009814"/>
    </source>
</evidence>
<dbReference type="EMBL" id="CAJPEX010001422">
    <property type="protein sequence ID" value="CAG0919107.1"/>
    <property type="molecule type" value="Genomic_DNA"/>
</dbReference>
<name>A0A7R9BP75_9CRUS</name>
<dbReference type="AlphaFoldDB" id="A0A7R9BP75"/>
<dbReference type="InterPro" id="IPR019095">
    <property type="entry name" value="Mediator_Med18"/>
</dbReference>
<accession>A0A7R9BP75</accession>
<dbReference type="Gene3D" id="2.40.320.10">
    <property type="entry name" value="Hypothetical Protein Pfu-838710-001"/>
    <property type="match status" value="1"/>
</dbReference>
<evidence type="ECO:0000256" key="1">
    <source>
        <dbReference type="ARBA" id="ARBA00004123"/>
    </source>
</evidence>
<gene>
    <name evidence="6" type="primary">MED18</name>
    <name evidence="7" type="ORF">NMOB1V02_LOCUS6644</name>
</gene>
<keyword evidence="4 6" id="KW-0804">Transcription</keyword>
<dbReference type="PANTHER" id="PTHR13321">
    <property type="entry name" value="MEDIATOR OF RNA POLYMERASE II TRANSCRIPTION, SUBUNIT 18"/>
    <property type="match status" value="1"/>
</dbReference>
<keyword evidence="5 6" id="KW-0539">Nucleus</keyword>
<comment type="subunit">
    <text evidence="6">Component of the Mediator complex.</text>
</comment>
<protein>
    <recommendedName>
        <fullName evidence="6">Mediator of RNA polymerase II transcription subunit 18</fullName>
    </recommendedName>
    <alternativeName>
        <fullName evidence="6">Mediator complex subunit 18</fullName>
    </alternativeName>
</protein>
<keyword evidence="6" id="KW-0010">Activator</keyword>
<evidence type="ECO:0000256" key="4">
    <source>
        <dbReference type="ARBA" id="ARBA00023163"/>
    </source>
</evidence>
<dbReference type="GO" id="GO:0006369">
    <property type="term" value="P:termination of RNA polymerase II transcription"/>
    <property type="evidence" value="ECO:0007669"/>
    <property type="project" value="TreeGrafter"/>
</dbReference>
<sequence>MYVGTERDPPAIGENWCLKRVRAVKEKLKAKSNSLQSDAEWLLDRLSQSSRIGFLLHYSTSRNDFSIADWENSHKKLLAIKETVEEMQFTFKKMLQSLDMLEKRMERLEEWKNEPAAEALSFDEFVASCNACEVRQPGSVVDSSRDVLIHRLQGLCDSVAGGPEFFHEHEMVYTLYPPMASNSGIPSAGQPLSMRIRRALSGGSIDPNNTPWILRYVGNPEMGDQKRATVIRNCIDVPCSQNIGEFLRELGFQVEYEYVAKGHMFRKGRMKITVAKQYRMLTTQNKNPPETTFEPISGSHLVELSVATSRAHTVESVLGEDMRAFAEQLKPLVHLGKIDPRRAP</sequence>
<reference evidence="7" key="1">
    <citation type="submission" date="2020-11" db="EMBL/GenBank/DDBJ databases">
        <authorList>
            <person name="Tran Van P."/>
        </authorList>
    </citation>
    <scope>NUCLEOTIDE SEQUENCE</scope>
</reference>
<dbReference type="Pfam" id="PF09637">
    <property type="entry name" value="Med18"/>
    <property type="match status" value="1"/>
</dbReference>
<proteinExistence type="inferred from homology"/>
<dbReference type="GO" id="GO:0003712">
    <property type="term" value="F:transcription coregulator activity"/>
    <property type="evidence" value="ECO:0007669"/>
    <property type="project" value="InterPro"/>
</dbReference>
<comment type="function">
    <text evidence="6">Component of the Mediator complex, a coactivator involved in the regulated transcription of nearly all RNA polymerase II-dependent genes. Mediator functions as a bridge to convey information from gene-specific regulatory proteins to the basal RNA polymerase II transcription machinery. Mediator is recruited to promoters by direct interactions with regulatory proteins and serves as a scaffold for the assembly of a functional preinitiation complex with RNA polymerase II and the general transcription factors.</text>
</comment>
<evidence type="ECO:0000313" key="7">
    <source>
        <dbReference type="EMBL" id="CAD7278955.1"/>
    </source>
</evidence>
<dbReference type="Proteomes" id="UP000678499">
    <property type="component" value="Unassembled WGS sequence"/>
</dbReference>
<dbReference type="GO" id="GO:0006357">
    <property type="term" value="P:regulation of transcription by RNA polymerase II"/>
    <property type="evidence" value="ECO:0007669"/>
    <property type="project" value="InterPro"/>
</dbReference>
<comment type="similarity">
    <text evidence="2 6">Belongs to the Mediator complex subunit 18 family.</text>
</comment>
<organism evidence="7">
    <name type="scientific">Notodromas monacha</name>
    <dbReference type="NCBI Taxonomy" id="399045"/>
    <lineage>
        <taxon>Eukaryota</taxon>
        <taxon>Metazoa</taxon>
        <taxon>Ecdysozoa</taxon>
        <taxon>Arthropoda</taxon>
        <taxon>Crustacea</taxon>
        <taxon>Oligostraca</taxon>
        <taxon>Ostracoda</taxon>
        <taxon>Podocopa</taxon>
        <taxon>Podocopida</taxon>
        <taxon>Cypridocopina</taxon>
        <taxon>Cypridoidea</taxon>
        <taxon>Cyprididae</taxon>
        <taxon>Notodromas</taxon>
    </lineage>
</organism>
<dbReference type="GO" id="GO:0016592">
    <property type="term" value="C:mediator complex"/>
    <property type="evidence" value="ECO:0007669"/>
    <property type="project" value="InterPro"/>
</dbReference>
<evidence type="ECO:0000256" key="3">
    <source>
        <dbReference type="ARBA" id="ARBA00023015"/>
    </source>
</evidence>
<evidence type="ECO:0000313" key="8">
    <source>
        <dbReference type="Proteomes" id="UP000678499"/>
    </source>
</evidence>
<dbReference type="PANTHER" id="PTHR13321:SF2">
    <property type="entry name" value="MEDIATOR OF RNA POLYMERASE II TRANSCRIPTION SUBUNIT 18"/>
    <property type="match status" value="1"/>
</dbReference>
<evidence type="ECO:0000256" key="5">
    <source>
        <dbReference type="ARBA" id="ARBA00023242"/>
    </source>
</evidence>
<keyword evidence="3 6" id="KW-0805">Transcription regulation</keyword>
<dbReference type="EMBL" id="OA883459">
    <property type="protein sequence ID" value="CAD7278955.1"/>
    <property type="molecule type" value="Genomic_DNA"/>
</dbReference>
<evidence type="ECO:0000256" key="6">
    <source>
        <dbReference type="RuleBase" id="RU364150"/>
    </source>
</evidence>